<dbReference type="InterPro" id="IPR027417">
    <property type="entry name" value="P-loop_NTPase"/>
</dbReference>
<organism evidence="4 5">
    <name type="scientific">Arcobacter acticola</name>
    <dbReference type="NCBI Taxonomy" id="1849015"/>
    <lineage>
        <taxon>Bacteria</taxon>
        <taxon>Pseudomonadati</taxon>
        <taxon>Campylobacterota</taxon>
        <taxon>Epsilonproteobacteria</taxon>
        <taxon>Campylobacterales</taxon>
        <taxon>Arcobacteraceae</taxon>
        <taxon>Arcobacter</taxon>
    </lineage>
</organism>
<evidence type="ECO:0000256" key="2">
    <source>
        <dbReference type="ARBA" id="ARBA00022840"/>
    </source>
</evidence>
<dbReference type="CDD" id="cd00009">
    <property type="entry name" value="AAA"/>
    <property type="match status" value="1"/>
</dbReference>
<evidence type="ECO:0000256" key="1">
    <source>
        <dbReference type="ARBA" id="ARBA00022741"/>
    </source>
</evidence>
<dbReference type="PIRSF" id="PIRSF003073">
    <property type="entry name" value="DNAC_TnpB_IstB"/>
    <property type="match status" value="1"/>
</dbReference>
<feature type="domain" description="IstB-like ATP-binding" evidence="3">
    <location>
        <begin position="10"/>
        <end position="241"/>
    </location>
</feature>
<reference evidence="4 5" key="1">
    <citation type="submission" date="2019-08" db="EMBL/GenBank/DDBJ databases">
        <title>Complete genome sequence of Arcobacter acticola.</title>
        <authorList>
            <person name="Miller W."/>
        </authorList>
    </citation>
    <scope>NUCLEOTIDE SEQUENCE [LARGE SCALE GENOMIC DNA]</scope>
    <source>
        <strain evidence="4 5">KCTC 52212</strain>
    </source>
</reference>
<keyword evidence="1" id="KW-0547">Nucleotide-binding</keyword>
<evidence type="ECO:0000313" key="4">
    <source>
        <dbReference type="EMBL" id="QKE28415.1"/>
    </source>
</evidence>
<keyword evidence="5" id="KW-1185">Reference proteome</keyword>
<keyword evidence="2" id="KW-0067">ATP-binding</keyword>
<evidence type="ECO:0000313" key="5">
    <source>
        <dbReference type="Proteomes" id="UP000503483"/>
    </source>
</evidence>
<dbReference type="SUPFAM" id="SSF52540">
    <property type="entry name" value="P-loop containing nucleoside triphosphate hydrolases"/>
    <property type="match status" value="1"/>
</dbReference>
<dbReference type="InterPro" id="IPR047661">
    <property type="entry name" value="IstB"/>
</dbReference>
<proteinExistence type="predicted"/>
<dbReference type="Pfam" id="PF01695">
    <property type="entry name" value="IstB_IS21"/>
    <property type="match status" value="1"/>
</dbReference>
<gene>
    <name evidence="4" type="ORF">AACT_1235</name>
</gene>
<dbReference type="GO" id="GO:0005524">
    <property type="term" value="F:ATP binding"/>
    <property type="evidence" value="ECO:0007669"/>
    <property type="project" value="UniProtKB-KW"/>
</dbReference>
<name>A0A6M8EV44_9BACT</name>
<accession>A0A6M8EV44</accession>
<dbReference type="PANTHER" id="PTHR30050:SF4">
    <property type="entry name" value="ATP-BINDING PROTEIN RV3427C IN INSERTION SEQUENCE-RELATED"/>
    <property type="match status" value="1"/>
</dbReference>
<protein>
    <submittedName>
        <fullName evidence="4">Transposase-associated protein, IS21 family</fullName>
    </submittedName>
</protein>
<dbReference type="NCBIfam" id="NF038214">
    <property type="entry name" value="IS21_help_AAA"/>
    <property type="match status" value="1"/>
</dbReference>
<dbReference type="RefSeq" id="WP_172125991.1">
    <property type="nucleotide sequence ID" value="NZ_CP042652.1"/>
</dbReference>
<dbReference type="Proteomes" id="UP000503483">
    <property type="component" value="Chromosome"/>
</dbReference>
<dbReference type="AlphaFoldDB" id="A0A6M8EV44"/>
<dbReference type="InterPro" id="IPR002611">
    <property type="entry name" value="IstB_ATP-bd"/>
</dbReference>
<dbReference type="Gene3D" id="3.40.50.300">
    <property type="entry name" value="P-loop containing nucleotide triphosphate hydrolases"/>
    <property type="match status" value="1"/>
</dbReference>
<dbReference type="PANTHER" id="PTHR30050">
    <property type="entry name" value="CHROMOSOMAL REPLICATION INITIATOR PROTEIN DNAA"/>
    <property type="match status" value="1"/>
</dbReference>
<dbReference type="InterPro" id="IPR028350">
    <property type="entry name" value="DNAC/IstB-like"/>
</dbReference>
<dbReference type="EMBL" id="CP042652">
    <property type="protein sequence ID" value="QKE28415.1"/>
    <property type="molecule type" value="Genomic_DNA"/>
</dbReference>
<sequence>MISIDTILQQATALNLSGFKESLLHQSNDANYSSLSFEERLFHLFESEINQRDDKRIKRLLQAATLKDKTASLDQIKYLPKRNLDKSVLMSLASGNFINNNQNVLITGASGVGKSFTMQCLGKRAIDLGYPTKYYRVSNLLEEIRVSRMDGTYTKTLAKISKFKLLLLDDFGVTPLKPDEINDLFEIIEDRTFSGSIIITAQLPIKDWHAYLGNETIADAMMDRLIHTAHKLDLKGPSMREYLAKL</sequence>
<dbReference type="KEGG" id="paco:AACT_1235"/>
<dbReference type="GO" id="GO:0006260">
    <property type="term" value="P:DNA replication"/>
    <property type="evidence" value="ECO:0007669"/>
    <property type="project" value="TreeGrafter"/>
</dbReference>
<evidence type="ECO:0000259" key="3">
    <source>
        <dbReference type="Pfam" id="PF01695"/>
    </source>
</evidence>